<feature type="transmembrane region" description="Helical" evidence="6">
    <location>
        <begin position="260"/>
        <end position="278"/>
    </location>
</feature>
<organism evidence="8 9">
    <name type="scientific">Tieghemiomyces parasiticus</name>
    <dbReference type="NCBI Taxonomy" id="78921"/>
    <lineage>
        <taxon>Eukaryota</taxon>
        <taxon>Fungi</taxon>
        <taxon>Fungi incertae sedis</taxon>
        <taxon>Zoopagomycota</taxon>
        <taxon>Kickxellomycotina</taxon>
        <taxon>Dimargaritomycetes</taxon>
        <taxon>Dimargaritales</taxon>
        <taxon>Dimargaritaceae</taxon>
        <taxon>Tieghemiomyces</taxon>
    </lineage>
</organism>
<name>A0A9W8DHN7_9FUNG</name>
<dbReference type="GO" id="GO:0022857">
    <property type="term" value="F:transmembrane transporter activity"/>
    <property type="evidence" value="ECO:0007669"/>
    <property type="project" value="InterPro"/>
</dbReference>
<dbReference type="AlphaFoldDB" id="A0A9W8DHN7"/>
<feature type="transmembrane region" description="Helical" evidence="6">
    <location>
        <begin position="15"/>
        <end position="40"/>
    </location>
</feature>
<dbReference type="PRINTS" id="PR01035">
    <property type="entry name" value="TCRTETA"/>
</dbReference>
<proteinExistence type="predicted"/>
<dbReference type="Gene3D" id="1.20.1250.20">
    <property type="entry name" value="MFS general substrate transporter like domains"/>
    <property type="match status" value="1"/>
</dbReference>
<dbReference type="CDD" id="cd17330">
    <property type="entry name" value="MFS_SLC46_TetA_like"/>
    <property type="match status" value="1"/>
</dbReference>
<evidence type="ECO:0000256" key="3">
    <source>
        <dbReference type="ARBA" id="ARBA00022692"/>
    </source>
</evidence>
<dbReference type="Proteomes" id="UP001150569">
    <property type="component" value="Unassembled WGS sequence"/>
</dbReference>
<evidence type="ECO:0000256" key="2">
    <source>
        <dbReference type="ARBA" id="ARBA00022448"/>
    </source>
</evidence>
<dbReference type="Pfam" id="PF07690">
    <property type="entry name" value="MFS_1"/>
    <property type="match status" value="1"/>
</dbReference>
<feature type="transmembrane region" description="Helical" evidence="6">
    <location>
        <begin position="408"/>
        <end position="428"/>
    </location>
</feature>
<dbReference type="InterPro" id="IPR001958">
    <property type="entry name" value="Tet-R_TetA/multi-R_MdtG-like"/>
</dbReference>
<reference evidence="8" key="1">
    <citation type="submission" date="2022-07" db="EMBL/GenBank/DDBJ databases">
        <title>Phylogenomic reconstructions and comparative analyses of Kickxellomycotina fungi.</title>
        <authorList>
            <person name="Reynolds N.K."/>
            <person name="Stajich J.E."/>
            <person name="Barry K."/>
            <person name="Grigoriev I.V."/>
            <person name="Crous P."/>
            <person name="Smith M.E."/>
        </authorList>
    </citation>
    <scope>NUCLEOTIDE SEQUENCE</scope>
    <source>
        <strain evidence="8">RSA 861</strain>
    </source>
</reference>
<evidence type="ECO:0000256" key="6">
    <source>
        <dbReference type="SAM" id="Phobius"/>
    </source>
</evidence>
<dbReference type="EMBL" id="JANBPT010001171">
    <property type="protein sequence ID" value="KAJ1909621.1"/>
    <property type="molecule type" value="Genomic_DNA"/>
</dbReference>
<keyword evidence="9" id="KW-1185">Reference proteome</keyword>
<evidence type="ECO:0000259" key="7">
    <source>
        <dbReference type="PROSITE" id="PS50850"/>
    </source>
</evidence>
<evidence type="ECO:0000313" key="9">
    <source>
        <dbReference type="Proteomes" id="UP001150569"/>
    </source>
</evidence>
<keyword evidence="2" id="KW-0813">Transport</keyword>
<feature type="transmembrane region" description="Helical" evidence="6">
    <location>
        <begin position="369"/>
        <end position="396"/>
    </location>
</feature>
<dbReference type="GO" id="GO:0016020">
    <property type="term" value="C:membrane"/>
    <property type="evidence" value="ECO:0007669"/>
    <property type="project" value="UniProtKB-SubCell"/>
</dbReference>
<feature type="transmembrane region" description="Helical" evidence="6">
    <location>
        <begin position="329"/>
        <end position="349"/>
    </location>
</feature>
<evidence type="ECO:0000256" key="1">
    <source>
        <dbReference type="ARBA" id="ARBA00004141"/>
    </source>
</evidence>
<dbReference type="PANTHER" id="PTHR23504">
    <property type="entry name" value="MAJOR FACILITATOR SUPERFAMILY DOMAIN-CONTAINING PROTEIN 10"/>
    <property type="match status" value="1"/>
</dbReference>
<dbReference type="InterPro" id="IPR020846">
    <property type="entry name" value="MFS_dom"/>
</dbReference>
<feature type="transmembrane region" description="Helical" evidence="6">
    <location>
        <begin position="185"/>
        <end position="209"/>
    </location>
</feature>
<keyword evidence="5 6" id="KW-0472">Membrane</keyword>
<feature type="domain" description="Major facilitator superfamily (MFS) profile" evidence="7">
    <location>
        <begin position="14"/>
        <end position="472"/>
    </location>
</feature>
<comment type="caution">
    <text evidence="8">The sequence shown here is derived from an EMBL/GenBank/DDBJ whole genome shotgun (WGS) entry which is preliminary data.</text>
</comment>
<feature type="transmembrane region" description="Helical" evidence="6">
    <location>
        <begin position="86"/>
        <end position="103"/>
    </location>
</feature>
<dbReference type="OrthoDB" id="419616at2759"/>
<feature type="transmembrane region" description="Helical" evidence="6">
    <location>
        <begin position="448"/>
        <end position="469"/>
    </location>
</feature>
<sequence>MTPGMPVTALPRRQIIALCLLRIAEPISFSVLFPFVYFMVQDFHVTDDPRDIAFYVGLLASTFSFAQLTTGMPWGMVSDRIGRRPVILTGAMATIACSVLFGLSPSLRWAILVRLVWGACNGSVSTAKTIMAELTDETNMARGFSLLPLCRNLGTLLGPVIGGLLSRPADHYPGLFGHSILFRRFPYLLPCLVCAAIGLCAWTLAFFLLKETLPYPRLRTNAAADECRPLLTPTLPPPSLVRPGVLASLVTAFGSDVRRVLAGVFLSALISVMLDDIYPVWSATTPGLGGLGLDSRAIGLTMAFSAGVVIYVQLVVYPSAQRQWGNIHCFRVGALLFGVASLALPQVATLERMIHPLPGGGPVPSLAPLTWLAMVATLVIRVCAGTFGFTSVNMLVSNAVTDRGCLGVVNGVAQSASSLARSLGPLIAGSLYSWSLAHSYPFPWDRHLVFVVMAFVSLAAYVISFTWPLRINHRQFSTLPDPAKALVNAQGRSLVIV</sequence>
<dbReference type="InterPro" id="IPR011701">
    <property type="entry name" value="MFS"/>
</dbReference>
<dbReference type="SUPFAM" id="SSF103473">
    <property type="entry name" value="MFS general substrate transporter"/>
    <property type="match status" value="1"/>
</dbReference>
<keyword evidence="3 6" id="KW-0812">Transmembrane</keyword>
<dbReference type="PANTHER" id="PTHR23504:SF15">
    <property type="entry name" value="MAJOR FACILITATOR SUPERFAMILY (MFS) PROFILE DOMAIN-CONTAINING PROTEIN"/>
    <property type="match status" value="1"/>
</dbReference>
<accession>A0A9W8DHN7</accession>
<keyword evidence="4 6" id="KW-1133">Transmembrane helix</keyword>
<evidence type="ECO:0000256" key="5">
    <source>
        <dbReference type="ARBA" id="ARBA00023136"/>
    </source>
</evidence>
<protein>
    <recommendedName>
        <fullName evidence="7">Major facilitator superfamily (MFS) profile domain-containing protein</fullName>
    </recommendedName>
</protein>
<evidence type="ECO:0000313" key="8">
    <source>
        <dbReference type="EMBL" id="KAJ1909621.1"/>
    </source>
</evidence>
<dbReference type="PROSITE" id="PS50850">
    <property type="entry name" value="MFS"/>
    <property type="match status" value="1"/>
</dbReference>
<feature type="transmembrane region" description="Helical" evidence="6">
    <location>
        <begin position="52"/>
        <end position="74"/>
    </location>
</feature>
<comment type="subcellular location">
    <subcellularLocation>
        <location evidence="1">Membrane</location>
        <topology evidence="1">Multi-pass membrane protein</topology>
    </subcellularLocation>
</comment>
<gene>
    <name evidence="8" type="ORF">IWQ60_011066</name>
</gene>
<feature type="transmembrane region" description="Helical" evidence="6">
    <location>
        <begin position="298"/>
        <end position="317"/>
    </location>
</feature>
<evidence type="ECO:0000256" key="4">
    <source>
        <dbReference type="ARBA" id="ARBA00022989"/>
    </source>
</evidence>
<dbReference type="InterPro" id="IPR036259">
    <property type="entry name" value="MFS_trans_sf"/>
</dbReference>